<keyword evidence="3" id="KW-1185">Reference proteome</keyword>
<accession>A0A3S5AWM0</accession>
<dbReference type="AlphaFoldDB" id="A0A3S5AWM0"/>
<dbReference type="Proteomes" id="UP000784294">
    <property type="component" value="Unassembled WGS sequence"/>
</dbReference>
<proteinExistence type="predicted"/>
<protein>
    <submittedName>
        <fullName evidence="2">Uncharacterized protein</fullName>
    </submittedName>
</protein>
<name>A0A3S5AWM0_9PLAT</name>
<dbReference type="EMBL" id="CAAALY010000754">
    <property type="protein sequence ID" value="VEL06976.1"/>
    <property type="molecule type" value="Genomic_DNA"/>
</dbReference>
<comment type="caution">
    <text evidence="2">The sequence shown here is derived from an EMBL/GenBank/DDBJ whole genome shotgun (WGS) entry which is preliminary data.</text>
</comment>
<evidence type="ECO:0000256" key="1">
    <source>
        <dbReference type="SAM" id="Coils"/>
    </source>
</evidence>
<gene>
    <name evidence="2" type="ORF">PXEA_LOCUS416</name>
</gene>
<keyword evidence="1" id="KW-0175">Coiled coil</keyword>
<organism evidence="2 3">
    <name type="scientific">Protopolystoma xenopodis</name>
    <dbReference type="NCBI Taxonomy" id="117903"/>
    <lineage>
        <taxon>Eukaryota</taxon>
        <taxon>Metazoa</taxon>
        <taxon>Spiralia</taxon>
        <taxon>Lophotrochozoa</taxon>
        <taxon>Platyhelminthes</taxon>
        <taxon>Monogenea</taxon>
        <taxon>Polyopisthocotylea</taxon>
        <taxon>Polystomatidea</taxon>
        <taxon>Polystomatidae</taxon>
        <taxon>Protopolystoma</taxon>
    </lineage>
</organism>
<evidence type="ECO:0000313" key="3">
    <source>
        <dbReference type="Proteomes" id="UP000784294"/>
    </source>
</evidence>
<feature type="coiled-coil region" evidence="1">
    <location>
        <begin position="52"/>
        <end position="100"/>
    </location>
</feature>
<reference evidence="2" key="1">
    <citation type="submission" date="2018-11" db="EMBL/GenBank/DDBJ databases">
        <authorList>
            <consortium name="Pathogen Informatics"/>
        </authorList>
    </citation>
    <scope>NUCLEOTIDE SEQUENCE</scope>
</reference>
<sequence>MRHILSLDSQLRKQKELVHQSEMKRQCQEEQRRWETKLSATLMQLNSCKVSITALREQLDQQESALTEARQFGGRSRRLAEQRKTELNKMKRTLDAQKSEIIRLNGLLDRLVGLAPGNSSSRGLLSIRFSLLLVWYPELIRFFSGAFSDH</sequence>
<evidence type="ECO:0000313" key="2">
    <source>
        <dbReference type="EMBL" id="VEL06976.1"/>
    </source>
</evidence>